<feature type="compositionally biased region" description="Low complexity" evidence="1">
    <location>
        <begin position="333"/>
        <end position="343"/>
    </location>
</feature>
<dbReference type="AlphaFoldDB" id="A0A151Z7M4"/>
<dbReference type="STRING" id="361077.A0A151Z7M4"/>
<evidence type="ECO:0000259" key="2">
    <source>
        <dbReference type="Pfam" id="PF00080"/>
    </source>
</evidence>
<keyword evidence="4" id="KW-1185">Reference proteome</keyword>
<dbReference type="EMBL" id="LODT01000039">
    <property type="protein sequence ID" value="KYQ89784.1"/>
    <property type="molecule type" value="Genomic_DNA"/>
</dbReference>
<dbReference type="SUPFAM" id="SSF49329">
    <property type="entry name" value="Cu,Zn superoxide dismutase-like"/>
    <property type="match status" value="2"/>
</dbReference>
<dbReference type="OrthoDB" id="2015551at2759"/>
<gene>
    <name evidence="3" type="ORF">DLAC_09752</name>
</gene>
<evidence type="ECO:0000256" key="1">
    <source>
        <dbReference type="SAM" id="MobiDB-lite"/>
    </source>
</evidence>
<evidence type="ECO:0000313" key="4">
    <source>
        <dbReference type="Proteomes" id="UP000076078"/>
    </source>
</evidence>
<dbReference type="Pfam" id="PF00080">
    <property type="entry name" value="Sod_Cu"/>
    <property type="match status" value="1"/>
</dbReference>
<name>A0A151Z7M4_TIELA</name>
<dbReference type="InterPro" id="IPR036423">
    <property type="entry name" value="SOD-like_Cu/Zn_dom_sf"/>
</dbReference>
<evidence type="ECO:0000313" key="3">
    <source>
        <dbReference type="EMBL" id="KYQ89784.1"/>
    </source>
</evidence>
<feature type="region of interest" description="Disordered" evidence="1">
    <location>
        <begin position="319"/>
        <end position="348"/>
    </location>
</feature>
<reference evidence="3 4" key="1">
    <citation type="submission" date="2015-12" db="EMBL/GenBank/DDBJ databases">
        <title>Dictyostelia acquired genes for synthesis and detection of signals that induce cell-type specialization by lateral gene transfer from prokaryotes.</title>
        <authorList>
            <person name="Gloeckner G."/>
            <person name="Schaap P."/>
        </authorList>
    </citation>
    <scope>NUCLEOTIDE SEQUENCE [LARGE SCALE GENOMIC DNA]</scope>
    <source>
        <strain evidence="3 4">TK</strain>
    </source>
</reference>
<dbReference type="GO" id="GO:0005507">
    <property type="term" value="F:copper ion binding"/>
    <property type="evidence" value="ECO:0007669"/>
    <property type="project" value="InterPro"/>
</dbReference>
<feature type="domain" description="Superoxide dismutase copper/zinc binding" evidence="2">
    <location>
        <begin position="170"/>
        <end position="297"/>
    </location>
</feature>
<dbReference type="InterPro" id="IPR024134">
    <property type="entry name" value="SOD_Cu/Zn_/chaperone"/>
</dbReference>
<sequence>MKNSQTYIYFDPTNFGEAPNSTFALIAHNTGDTTKTLDFNTIFNPQNQSTCEKPGVIGNFGINSTLLQVDSTKLTLVGPNSLMGLLVAIYEFPYNCNETDAYLAAGNIISKCVIGYANSIGNVPGVLSGYITRGAPNGAIKEMGPVGIVHKAICNFIQNDAVAPEGSNITGSLYFETDASRVVTYVYGQIYGFNGSAHGLHIHTYGDISSTNSLGVHWKLPAKQEHSLPPQMVRDYGDLGNVQQYQNDIAYYKYCTNYFPSNDTVNYIGRSVGLKEYQDLGDKAAKSFGLTMASCVIGYLDPDTPRPFEVPSSITLPPDVTSCYPEPTPEPSQPQSSESSDSDGISTASHISSTNPIFIVLSFTTIILSFLFL</sequence>
<dbReference type="Proteomes" id="UP000076078">
    <property type="component" value="Unassembled WGS sequence"/>
</dbReference>
<dbReference type="GO" id="GO:0006801">
    <property type="term" value="P:superoxide metabolic process"/>
    <property type="evidence" value="ECO:0007669"/>
    <property type="project" value="InterPro"/>
</dbReference>
<dbReference type="InParanoid" id="A0A151Z7M4"/>
<dbReference type="Gene3D" id="2.60.40.200">
    <property type="entry name" value="Superoxide dismutase, copper/zinc binding domain"/>
    <property type="match status" value="1"/>
</dbReference>
<proteinExistence type="predicted"/>
<accession>A0A151Z7M4</accession>
<comment type="caution">
    <text evidence="3">The sequence shown here is derived from an EMBL/GenBank/DDBJ whole genome shotgun (WGS) entry which is preliminary data.</text>
</comment>
<dbReference type="PANTHER" id="PTHR10003">
    <property type="entry name" value="SUPEROXIDE DISMUTASE CU-ZN -RELATED"/>
    <property type="match status" value="1"/>
</dbReference>
<organism evidence="3 4">
    <name type="scientific">Tieghemostelium lacteum</name>
    <name type="common">Slime mold</name>
    <name type="synonym">Dictyostelium lacteum</name>
    <dbReference type="NCBI Taxonomy" id="361077"/>
    <lineage>
        <taxon>Eukaryota</taxon>
        <taxon>Amoebozoa</taxon>
        <taxon>Evosea</taxon>
        <taxon>Eumycetozoa</taxon>
        <taxon>Dictyostelia</taxon>
        <taxon>Dictyosteliales</taxon>
        <taxon>Raperosteliaceae</taxon>
        <taxon>Tieghemostelium</taxon>
    </lineage>
</organism>
<dbReference type="InterPro" id="IPR001424">
    <property type="entry name" value="SOD_Cu_Zn_dom"/>
</dbReference>
<protein>
    <submittedName>
        <fullName evidence="3">Superoxide dismutase</fullName>
    </submittedName>
</protein>